<reference evidence="1" key="1">
    <citation type="submission" date="2023-04" db="EMBL/GenBank/DDBJ databases">
        <title>A chromosome-level genome assembly of the parasitoid wasp Eretmocerus hayati.</title>
        <authorList>
            <person name="Zhong Y."/>
            <person name="Liu S."/>
            <person name="Liu Y."/>
        </authorList>
    </citation>
    <scope>NUCLEOTIDE SEQUENCE</scope>
    <source>
        <strain evidence="1">ZJU_SS_LIU_2023</strain>
    </source>
</reference>
<evidence type="ECO:0000313" key="1">
    <source>
        <dbReference type="EMBL" id="KAJ8677844.1"/>
    </source>
</evidence>
<evidence type="ECO:0000313" key="2">
    <source>
        <dbReference type="Proteomes" id="UP001239111"/>
    </source>
</evidence>
<gene>
    <name evidence="1" type="ORF">QAD02_013631</name>
</gene>
<name>A0ACC2P2Q2_9HYME</name>
<comment type="caution">
    <text evidence="1">The sequence shown here is derived from an EMBL/GenBank/DDBJ whole genome shotgun (WGS) entry which is preliminary data.</text>
</comment>
<proteinExistence type="predicted"/>
<accession>A0ACC2P2Q2</accession>
<sequence length="125" mass="14236">MRDGATGVVMSVVNKLYETKMGDQARRRELVQAHEKEVKSQKRGEAQHKFSHHKKTTVMSDNSDKIVGIVLQQRAQETQQSYQVVLSYIQVAIEHHPSDIFCSAPLQSSCSSKEWQIGRRRRGGK</sequence>
<organism evidence="1 2">
    <name type="scientific">Eretmocerus hayati</name>
    <dbReference type="NCBI Taxonomy" id="131215"/>
    <lineage>
        <taxon>Eukaryota</taxon>
        <taxon>Metazoa</taxon>
        <taxon>Ecdysozoa</taxon>
        <taxon>Arthropoda</taxon>
        <taxon>Hexapoda</taxon>
        <taxon>Insecta</taxon>
        <taxon>Pterygota</taxon>
        <taxon>Neoptera</taxon>
        <taxon>Endopterygota</taxon>
        <taxon>Hymenoptera</taxon>
        <taxon>Apocrita</taxon>
        <taxon>Proctotrupomorpha</taxon>
        <taxon>Chalcidoidea</taxon>
        <taxon>Aphelinidae</taxon>
        <taxon>Aphelininae</taxon>
        <taxon>Eretmocerus</taxon>
    </lineage>
</organism>
<protein>
    <submittedName>
        <fullName evidence="1">Uncharacterized protein</fullName>
    </submittedName>
</protein>
<dbReference type="Proteomes" id="UP001239111">
    <property type="component" value="Chromosome 2"/>
</dbReference>
<dbReference type="EMBL" id="CM056742">
    <property type="protein sequence ID" value="KAJ8677844.1"/>
    <property type="molecule type" value="Genomic_DNA"/>
</dbReference>
<keyword evidence="2" id="KW-1185">Reference proteome</keyword>